<accession>A0A0N9WR12</accession>
<dbReference type="Gene3D" id="3.40.50.620">
    <property type="entry name" value="HUPs"/>
    <property type="match status" value="1"/>
</dbReference>
<gene>
    <name evidence="1" type="ORF">AO356_03375</name>
</gene>
<dbReference type="NCBIfam" id="TIGR03573">
    <property type="entry name" value="WbuX"/>
    <property type="match status" value="1"/>
</dbReference>
<dbReference type="EMBL" id="CP012831">
    <property type="protein sequence ID" value="ALI05862.1"/>
    <property type="molecule type" value="Genomic_DNA"/>
</dbReference>
<sequence length="384" mass="44635">MNSRGKTVYKVCSRCVMDETDANIKFDEHGVCNHCHRFDEVQSLQLFSGVDGKTRLQNIVDKIKKEGAGKEYDCIIGLSGGVDSSYLAVKIKDFGLRPLVVHVDAGWNSELAVSNIEKIIKHCGYDLHTHVMNWEEMRDLQLSYMKAAVANQDVPQDHAFFSSMYHFAVKNDIKYILSGGNLATEAVFPDSWHGSAMDAINLKDIHRTYGSKPLRDYKTISFFEYYFWYPFAKGMRTVRPLNFMEYDKREAEKYLQETVGYRSYARKHGESIFTKLFQNYYLPTKFGYDKRKLHYSSMILSGQMSREEAIVKLAEPLYAADELENDIDYFCKKMRVNRQQFDELMQAPIHDYSDFKSWDKLQAFAKKSQVFLQKLLGRRLSVYS</sequence>
<proteinExistence type="predicted"/>
<reference evidence="1 2" key="2">
    <citation type="journal article" date="2018" name="Nature">
        <title>Mutant phenotypes for thousands of bacterial genes of unknown function.</title>
        <authorList>
            <person name="Price M.N."/>
            <person name="Wetmore K.M."/>
            <person name="Waters R.J."/>
            <person name="Callaghan M."/>
            <person name="Ray J."/>
            <person name="Liu H."/>
            <person name="Kuehl J.V."/>
            <person name="Melnyk R.A."/>
            <person name="Lamson J.S."/>
            <person name="Suh Y."/>
            <person name="Carlson H.K."/>
            <person name="Esquivel Z."/>
            <person name="Sadeeshkumar H."/>
            <person name="Chakraborty R."/>
            <person name="Zane G.M."/>
            <person name="Rubin B.E."/>
            <person name="Wall J.D."/>
            <person name="Visel A."/>
            <person name="Bristow J."/>
            <person name="Blow M.J."/>
            <person name="Arkin A.P."/>
            <person name="Deutschbauer A.M."/>
        </authorList>
    </citation>
    <scope>NUCLEOTIDE SEQUENCE [LARGE SCALE GENOMIC DNA]</scope>
    <source>
        <strain evidence="1 2">FW300-N2C3</strain>
    </source>
</reference>
<dbReference type="AlphaFoldDB" id="A0A0N9WR12"/>
<dbReference type="CDD" id="cd01996">
    <property type="entry name" value="AANH_WbpG-like"/>
    <property type="match status" value="1"/>
</dbReference>
<evidence type="ECO:0000313" key="2">
    <source>
        <dbReference type="Proteomes" id="UP000059425"/>
    </source>
</evidence>
<organism evidence="1 2">
    <name type="scientific">Pseudomonas fluorescens</name>
    <dbReference type="NCBI Taxonomy" id="294"/>
    <lineage>
        <taxon>Bacteria</taxon>
        <taxon>Pseudomonadati</taxon>
        <taxon>Pseudomonadota</taxon>
        <taxon>Gammaproteobacteria</taxon>
        <taxon>Pseudomonadales</taxon>
        <taxon>Pseudomonadaceae</taxon>
        <taxon>Pseudomonas</taxon>
    </lineage>
</organism>
<protein>
    <submittedName>
        <fullName evidence="1">ExsB family protein</fullName>
    </submittedName>
</protein>
<evidence type="ECO:0000313" key="1">
    <source>
        <dbReference type="EMBL" id="ALI05862.1"/>
    </source>
</evidence>
<dbReference type="Proteomes" id="UP000059425">
    <property type="component" value="Chromosome"/>
</dbReference>
<reference evidence="2" key="1">
    <citation type="submission" date="2015-09" db="EMBL/GenBank/DDBJ databases">
        <title>Whole genome sequence of Pseudomonas fluorescens FW300-N2C3.</title>
        <authorList>
            <person name="Ray J."/>
            <person name="Melnyk R."/>
            <person name="Deutschbauer A."/>
        </authorList>
    </citation>
    <scope>NUCLEOTIDE SEQUENCE [LARGE SCALE GENOMIC DNA]</scope>
    <source>
        <strain evidence="2">FW300-N2C3</strain>
    </source>
</reference>
<dbReference type="SUPFAM" id="SSF52402">
    <property type="entry name" value="Adenine nucleotide alpha hydrolases-like"/>
    <property type="match status" value="1"/>
</dbReference>
<name>A0A0N9WR12_PSEFL</name>
<dbReference type="InterPro" id="IPR014729">
    <property type="entry name" value="Rossmann-like_a/b/a_fold"/>
</dbReference>
<dbReference type="InterPro" id="IPR020022">
    <property type="entry name" value="N-acetyl_sugar_amidoTrfase"/>
</dbReference>